<organism evidence="1 2">
    <name type="scientific">Pseudoalteromonas aurantia 208</name>
    <dbReference type="NCBI Taxonomy" id="1314867"/>
    <lineage>
        <taxon>Bacteria</taxon>
        <taxon>Pseudomonadati</taxon>
        <taxon>Pseudomonadota</taxon>
        <taxon>Gammaproteobacteria</taxon>
        <taxon>Alteromonadales</taxon>
        <taxon>Pseudoalteromonadaceae</taxon>
        <taxon>Pseudoalteromonas</taxon>
    </lineage>
</organism>
<accession>A0ABR9EGP7</accession>
<keyword evidence="2" id="KW-1185">Reference proteome</keyword>
<reference evidence="1 2" key="1">
    <citation type="submission" date="2015-03" db="EMBL/GenBank/DDBJ databases">
        <title>Genome sequence of Pseudoalteromonas aurantia.</title>
        <authorList>
            <person name="Xie B.-B."/>
            <person name="Rong J.-C."/>
            <person name="Qin Q.-L."/>
            <person name="Zhang Y.-Z."/>
        </authorList>
    </citation>
    <scope>NUCLEOTIDE SEQUENCE [LARGE SCALE GENOMIC DNA]</scope>
    <source>
        <strain evidence="1 2">208</strain>
    </source>
</reference>
<comment type="caution">
    <text evidence="1">The sequence shown here is derived from an EMBL/GenBank/DDBJ whole genome shotgun (WGS) entry which is preliminary data.</text>
</comment>
<sequence length="50" mass="5900">MGKVNKLRDTTLSEDFVLYLRRYRKYRGLPALLRVDEPTPIVHKLRGQGE</sequence>
<protein>
    <submittedName>
        <fullName evidence="1">Uncharacterized protein</fullName>
    </submittedName>
</protein>
<evidence type="ECO:0000313" key="1">
    <source>
        <dbReference type="EMBL" id="MBE0370163.1"/>
    </source>
</evidence>
<gene>
    <name evidence="1" type="ORF">PAUR_b0132</name>
</gene>
<name>A0ABR9EGP7_9GAMM</name>
<dbReference type="Proteomes" id="UP000615755">
    <property type="component" value="Unassembled WGS sequence"/>
</dbReference>
<dbReference type="EMBL" id="AQGV01000015">
    <property type="protein sequence ID" value="MBE0370163.1"/>
    <property type="molecule type" value="Genomic_DNA"/>
</dbReference>
<proteinExistence type="predicted"/>
<evidence type="ECO:0000313" key="2">
    <source>
        <dbReference type="Proteomes" id="UP000615755"/>
    </source>
</evidence>